<dbReference type="AlphaFoldDB" id="A0A1E3RS34"/>
<dbReference type="RefSeq" id="WP_069412005.1">
    <property type="nucleotide sequence ID" value="NZ_JACKUL010000020.1"/>
</dbReference>
<dbReference type="SUPFAM" id="SSF46689">
    <property type="entry name" value="Homeodomain-like"/>
    <property type="match status" value="1"/>
</dbReference>
<keyword evidence="3" id="KW-0804">Transcription</keyword>
<dbReference type="PANTHER" id="PTHR30055:SF234">
    <property type="entry name" value="HTH-TYPE TRANSCRIPTIONAL REGULATOR BETI"/>
    <property type="match status" value="1"/>
</dbReference>
<dbReference type="OrthoDB" id="3237195at2"/>
<dbReference type="InterPro" id="IPR009057">
    <property type="entry name" value="Homeodomain-like_sf"/>
</dbReference>
<dbReference type="GO" id="GO:0003700">
    <property type="term" value="F:DNA-binding transcription factor activity"/>
    <property type="evidence" value="ECO:0007669"/>
    <property type="project" value="TreeGrafter"/>
</dbReference>
<keyword evidence="7" id="KW-1185">Reference proteome</keyword>
<evidence type="ECO:0000256" key="4">
    <source>
        <dbReference type="PROSITE-ProRule" id="PRU00335"/>
    </source>
</evidence>
<dbReference type="InterPro" id="IPR047923">
    <property type="entry name" value="ArpA-like"/>
</dbReference>
<gene>
    <name evidence="6" type="ORF">BHQ18_01915</name>
</gene>
<feature type="domain" description="HTH tetR-type" evidence="5">
    <location>
        <begin position="8"/>
        <end position="68"/>
    </location>
</feature>
<dbReference type="InterPro" id="IPR001647">
    <property type="entry name" value="HTH_TetR"/>
</dbReference>
<dbReference type="PRINTS" id="PR00455">
    <property type="entry name" value="HTHTETR"/>
</dbReference>
<dbReference type="Proteomes" id="UP000094053">
    <property type="component" value="Unassembled WGS sequence"/>
</dbReference>
<reference evidence="7" key="1">
    <citation type="submission" date="2016-09" db="EMBL/GenBank/DDBJ databases">
        <authorList>
            <person name="Greninger A.L."/>
            <person name="Jerome K.R."/>
            <person name="Mcnair B."/>
            <person name="Wallis C."/>
            <person name="Fang F."/>
        </authorList>
    </citation>
    <scope>NUCLEOTIDE SEQUENCE [LARGE SCALE GENOMIC DNA]</scope>
    <source>
        <strain evidence="7">M6</strain>
    </source>
</reference>
<organism evidence="6 7">
    <name type="scientific">Mycolicibacterium flavescens</name>
    <name type="common">Mycobacterium flavescens</name>
    <dbReference type="NCBI Taxonomy" id="1776"/>
    <lineage>
        <taxon>Bacteria</taxon>
        <taxon>Bacillati</taxon>
        <taxon>Actinomycetota</taxon>
        <taxon>Actinomycetes</taxon>
        <taxon>Mycobacteriales</taxon>
        <taxon>Mycobacteriaceae</taxon>
        <taxon>Mycolicibacterium</taxon>
    </lineage>
</organism>
<dbReference type="PANTHER" id="PTHR30055">
    <property type="entry name" value="HTH-TYPE TRANSCRIPTIONAL REGULATOR RUTR"/>
    <property type="match status" value="1"/>
</dbReference>
<dbReference type="Gene3D" id="1.10.357.10">
    <property type="entry name" value="Tetracycline Repressor, domain 2"/>
    <property type="match status" value="1"/>
</dbReference>
<dbReference type="PROSITE" id="PS50977">
    <property type="entry name" value="HTH_TETR_2"/>
    <property type="match status" value="1"/>
</dbReference>
<dbReference type="InterPro" id="IPR023772">
    <property type="entry name" value="DNA-bd_HTH_TetR-type_CS"/>
</dbReference>
<dbReference type="InterPro" id="IPR050109">
    <property type="entry name" value="HTH-type_TetR-like_transc_reg"/>
</dbReference>
<dbReference type="PROSITE" id="PS01081">
    <property type="entry name" value="HTH_TETR_1"/>
    <property type="match status" value="1"/>
</dbReference>
<keyword evidence="1" id="KW-0805">Transcription regulation</keyword>
<dbReference type="SUPFAM" id="SSF48498">
    <property type="entry name" value="Tetracyclin repressor-like, C-terminal domain"/>
    <property type="match status" value="1"/>
</dbReference>
<evidence type="ECO:0000313" key="7">
    <source>
        <dbReference type="Proteomes" id="UP000094053"/>
    </source>
</evidence>
<keyword evidence="2 4" id="KW-0238">DNA-binding</keyword>
<dbReference type="GO" id="GO:0000976">
    <property type="term" value="F:transcription cis-regulatory region binding"/>
    <property type="evidence" value="ECO:0007669"/>
    <property type="project" value="TreeGrafter"/>
</dbReference>
<evidence type="ECO:0000259" key="5">
    <source>
        <dbReference type="PROSITE" id="PS50977"/>
    </source>
</evidence>
<sequence>MGRQARSEATRNRIILSAVQLFAEIGYAAASLGDIIERAELTKGAFYYHFDSKEALATAIIEEGSDKMFGVFNRIRNSSAPAMERIIHGCFLVAAMIGSDMVARSGTHLLRAFGQYNRSAGQIYERWVDEIVARVQEAVRDGDLRPELDARAVSETIVSAMLGAELLSNASSSGADVLLRMTRIWEVLLTALVTEDSLEYFRQYLARESMRHSADAADDDAAVT</sequence>
<evidence type="ECO:0000313" key="6">
    <source>
        <dbReference type="EMBL" id="ODQ92654.1"/>
    </source>
</evidence>
<evidence type="ECO:0000256" key="3">
    <source>
        <dbReference type="ARBA" id="ARBA00023163"/>
    </source>
</evidence>
<dbReference type="Pfam" id="PF00440">
    <property type="entry name" value="TetR_N"/>
    <property type="match status" value="1"/>
</dbReference>
<evidence type="ECO:0000256" key="1">
    <source>
        <dbReference type="ARBA" id="ARBA00023015"/>
    </source>
</evidence>
<dbReference type="EMBL" id="MIHA01000001">
    <property type="protein sequence ID" value="ODQ92654.1"/>
    <property type="molecule type" value="Genomic_DNA"/>
</dbReference>
<feature type="DNA-binding region" description="H-T-H motif" evidence="4">
    <location>
        <begin position="31"/>
        <end position="50"/>
    </location>
</feature>
<proteinExistence type="predicted"/>
<dbReference type="STRING" id="1776.BHQ18_01915"/>
<name>A0A1E3RS34_MYCFV</name>
<evidence type="ECO:0000256" key="2">
    <source>
        <dbReference type="ARBA" id="ARBA00023125"/>
    </source>
</evidence>
<accession>A0A1E3RS34</accession>
<protein>
    <submittedName>
        <fullName evidence="6">TetR family transcriptional regulator</fullName>
    </submittedName>
</protein>
<dbReference type="InterPro" id="IPR036271">
    <property type="entry name" value="Tet_transcr_reg_TetR-rel_C_sf"/>
</dbReference>
<dbReference type="Pfam" id="PF21935">
    <property type="entry name" value="TetR_C_45"/>
    <property type="match status" value="1"/>
</dbReference>
<dbReference type="InterPro" id="IPR054126">
    <property type="entry name" value="CprB_TetR_C"/>
</dbReference>
<comment type="caution">
    <text evidence="6">The sequence shown here is derived from an EMBL/GenBank/DDBJ whole genome shotgun (WGS) entry which is preliminary data.</text>
</comment>
<dbReference type="NCBIfam" id="NF041196">
    <property type="entry name" value="ScbR_bind_reg"/>
    <property type="match status" value="1"/>
</dbReference>